<keyword evidence="2" id="KW-1185">Reference proteome</keyword>
<dbReference type="EMBL" id="SPHZ02000012">
    <property type="protein sequence ID" value="KAF0888840.1"/>
    <property type="molecule type" value="Genomic_DNA"/>
</dbReference>
<protein>
    <submittedName>
        <fullName evidence="1">Uncharacterized protein</fullName>
    </submittedName>
</protein>
<dbReference type="AlphaFoldDB" id="A0A6G1BLQ2"/>
<accession>A0A6G1BLQ2</accession>
<name>A0A6G1BLQ2_9ORYZ</name>
<comment type="caution">
    <text evidence="1">The sequence shown here is derived from an EMBL/GenBank/DDBJ whole genome shotgun (WGS) entry which is preliminary data.</text>
</comment>
<dbReference type="Proteomes" id="UP000479710">
    <property type="component" value="Unassembled WGS sequence"/>
</dbReference>
<organism evidence="1 2">
    <name type="scientific">Oryza meyeriana var. granulata</name>
    <dbReference type="NCBI Taxonomy" id="110450"/>
    <lineage>
        <taxon>Eukaryota</taxon>
        <taxon>Viridiplantae</taxon>
        <taxon>Streptophyta</taxon>
        <taxon>Embryophyta</taxon>
        <taxon>Tracheophyta</taxon>
        <taxon>Spermatophyta</taxon>
        <taxon>Magnoliopsida</taxon>
        <taxon>Liliopsida</taxon>
        <taxon>Poales</taxon>
        <taxon>Poaceae</taxon>
        <taxon>BOP clade</taxon>
        <taxon>Oryzoideae</taxon>
        <taxon>Oryzeae</taxon>
        <taxon>Oryzinae</taxon>
        <taxon>Oryza</taxon>
        <taxon>Oryza meyeriana</taxon>
    </lineage>
</organism>
<reference evidence="1 2" key="1">
    <citation type="submission" date="2019-11" db="EMBL/GenBank/DDBJ databases">
        <title>Whole genome sequence of Oryza granulata.</title>
        <authorList>
            <person name="Li W."/>
        </authorList>
    </citation>
    <scope>NUCLEOTIDE SEQUENCE [LARGE SCALE GENOMIC DNA]</scope>
    <source>
        <strain evidence="2">cv. Menghai</strain>
        <tissue evidence="1">Leaf</tissue>
    </source>
</reference>
<evidence type="ECO:0000313" key="2">
    <source>
        <dbReference type="Proteomes" id="UP000479710"/>
    </source>
</evidence>
<sequence>MFSKRRRDGGVWPIDALVVASLSDATLIAGQVHDLVWVAGGGSSAARWRRRWQHRSEGSTVMTAAVGRLQARVDAAHPFGVDARLKRLSHAKGCGGRGAPALASCHAKEV</sequence>
<proteinExistence type="predicted"/>
<evidence type="ECO:0000313" key="1">
    <source>
        <dbReference type="EMBL" id="KAF0888840.1"/>
    </source>
</evidence>
<gene>
    <name evidence="1" type="ORF">E2562_019351</name>
</gene>